<reference evidence="3 4" key="1">
    <citation type="submission" date="2016-06" db="EMBL/GenBank/DDBJ databases">
        <authorList>
            <person name="Kjaerup R.B."/>
            <person name="Dalgaard T.S."/>
            <person name="Juul-Madsen H.R."/>
        </authorList>
    </citation>
    <scope>NUCLEOTIDE SEQUENCE [LARGE SCALE GENOMIC DNA]</scope>
    <source>
        <strain evidence="3 4">DSM 16361</strain>
    </source>
</reference>
<dbReference type="InterPro" id="IPR038717">
    <property type="entry name" value="Tc1-like_DDE_dom"/>
</dbReference>
<feature type="domain" description="Winged helix-turn helix" evidence="2">
    <location>
        <begin position="107"/>
        <end position="163"/>
    </location>
</feature>
<dbReference type="Gene3D" id="3.30.420.10">
    <property type="entry name" value="Ribonuclease H-like superfamily/Ribonuclease H"/>
    <property type="match status" value="1"/>
</dbReference>
<evidence type="ECO:0000313" key="4">
    <source>
        <dbReference type="Proteomes" id="UP000214566"/>
    </source>
</evidence>
<dbReference type="Pfam" id="PF13592">
    <property type="entry name" value="HTH_33"/>
    <property type="match status" value="1"/>
</dbReference>
<keyword evidence="4" id="KW-1185">Reference proteome</keyword>
<dbReference type="InterPro" id="IPR047655">
    <property type="entry name" value="Transpos_IS630-like"/>
</dbReference>
<feature type="domain" description="Tc1-like transposase DDE" evidence="1">
    <location>
        <begin position="179"/>
        <end position="317"/>
    </location>
</feature>
<dbReference type="EMBL" id="FLMQ01000034">
    <property type="protein sequence ID" value="SBP86618.1"/>
    <property type="molecule type" value="Genomic_DNA"/>
</dbReference>
<organism evidence="3 4">
    <name type="scientific">Thiomonas delicata</name>
    <name type="common">Thiomonas cuprina</name>
    <dbReference type="NCBI Taxonomy" id="364030"/>
    <lineage>
        <taxon>Bacteria</taxon>
        <taxon>Pseudomonadati</taxon>
        <taxon>Pseudomonadota</taxon>
        <taxon>Betaproteobacteria</taxon>
        <taxon>Burkholderiales</taxon>
        <taxon>Thiomonas</taxon>
    </lineage>
</organism>
<dbReference type="PANTHER" id="PTHR46564:SF1">
    <property type="entry name" value="TRANSPOSASE"/>
    <property type="match status" value="1"/>
</dbReference>
<dbReference type="GO" id="GO:0003676">
    <property type="term" value="F:nucleic acid binding"/>
    <property type="evidence" value="ECO:0007669"/>
    <property type="project" value="InterPro"/>
</dbReference>
<evidence type="ECO:0000259" key="1">
    <source>
        <dbReference type="Pfam" id="PF13358"/>
    </source>
</evidence>
<dbReference type="PANTHER" id="PTHR46564">
    <property type="entry name" value="TRANSPOSASE"/>
    <property type="match status" value="1"/>
</dbReference>
<protein>
    <submittedName>
        <fullName evidence="3">Transposase</fullName>
    </submittedName>
</protein>
<evidence type="ECO:0000259" key="2">
    <source>
        <dbReference type="Pfam" id="PF13592"/>
    </source>
</evidence>
<proteinExistence type="predicted"/>
<dbReference type="NCBIfam" id="NF033545">
    <property type="entry name" value="transpos_IS630"/>
    <property type="match status" value="1"/>
</dbReference>
<gene>
    <name evidence="3" type="primary">tnpA</name>
    <name evidence="3" type="ORF">THIARS_40247</name>
</gene>
<evidence type="ECO:0000313" key="3">
    <source>
        <dbReference type="EMBL" id="SBP86618.1"/>
    </source>
</evidence>
<dbReference type="InterPro" id="IPR036397">
    <property type="entry name" value="RNaseH_sf"/>
</dbReference>
<accession>A0A238D033</accession>
<dbReference type="Pfam" id="PF13551">
    <property type="entry name" value="HTH_29"/>
    <property type="match status" value="1"/>
</dbReference>
<dbReference type="InterPro" id="IPR009057">
    <property type="entry name" value="Homeodomain-like_sf"/>
</dbReference>
<dbReference type="AlphaFoldDB" id="A0A238D033"/>
<name>A0A238D033_THIDL</name>
<dbReference type="Pfam" id="PF13358">
    <property type="entry name" value="DDE_3"/>
    <property type="match status" value="1"/>
</dbReference>
<dbReference type="SUPFAM" id="SSF46689">
    <property type="entry name" value="Homeodomain-like"/>
    <property type="match status" value="1"/>
</dbReference>
<dbReference type="InterPro" id="IPR025959">
    <property type="entry name" value="Winged_HTH_dom"/>
</dbReference>
<dbReference type="Proteomes" id="UP000214566">
    <property type="component" value="Unassembled WGS sequence"/>
</dbReference>
<sequence>MRHHVGVMEATDMRSLSRDARHERRVQVIRLRKAGRTYDEIAAQTGLSRTGVFDICKRHEAAGAKALRDAPSGRKSGDGRLLDAAQEATVRKLITDKTPDPLKMPYALWTRTAVAQLIEQRFGIRLAVRTMGLYLARWGFTPQKPMKKAYEQSPAAVKKWLEEDYPVIAAKAKSEGAEIHWGDESGLRSDDVRGRGFAPKGQTPVIRVNNKRHGLSVISTVTNKGQMRWRIFDGALNTDILIDFLRRLIKRASKKLFLILDNLRVHHAKPVKAWLAEHADAIEVFYLPSYSPELNPDEMANADIKQAVTTLAPARTKLQLVKATARHLRSVQRQPERIRKYFEHGPVRYAA</sequence>